<name>A0AAD7S9A1_9TELE</name>
<evidence type="ECO:0000313" key="3">
    <source>
        <dbReference type="Proteomes" id="UP001221898"/>
    </source>
</evidence>
<feature type="compositionally biased region" description="Basic and acidic residues" evidence="1">
    <location>
        <begin position="70"/>
        <end position="89"/>
    </location>
</feature>
<feature type="region of interest" description="Disordered" evidence="1">
    <location>
        <begin position="15"/>
        <end position="89"/>
    </location>
</feature>
<feature type="compositionally biased region" description="Basic and acidic residues" evidence="1">
    <location>
        <begin position="38"/>
        <end position="48"/>
    </location>
</feature>
<feature type="compositionally biased region" description="Polar residues" evidence="1">
    <location>
        <begin position="51"/>
        <end position="67"/>
    </location>
</feature>
<accession>A0AAD7S9A1</accession>
<proteinExistence type="predicted"/>
<evidence type="ECO:0000313" key="2">
    <source>
        <dbReference type="EMBL" id="KAJ8398329.1"/>
    </source>
</evidence>
<dbReference type="EMBL" id="JAINUG010000091">
    <property type="protein sequence ID" value="KAJ8398329.1"/>
    <property type="molecule type" value="Genomic_DNA"/>
</dbReference>
<protein>
    <submittedName>
        <fullName evidence="2">Uncharacterized protein</fullName>
    </submittedName>
</protein>
<reference evidence="2" key="1">
    <citation type="journal article" date="2023" name="Science">
        <title>Genome structures resolve the early diversification of teleost fishes.</title>
        <authorList>
            <person name="Parey E."/>
            <person name="Louis A."/>
            <person name="Montfort J."/>
            <person name="Bouchez O."/>
            <person name="Roques C."/>
            <person name="Iampietro C."/>
            <person name="Lluch J."/>
            <person name="Castinel A."/>
            <person name="Donnadieu C."/>
            <person name="Desvignes T."/>
            <person name="Floi Bucao C."/>
            <person name="Jouanno E."/>
            <person name="Wen M."/>
            <person name="Mejri S."/>
            <person name="Dirks R."/>
            <person name="Jansen H."/>
            <person name="Henkel C."/>
            <person name="Chen W.J."/>
            <person name="Zahm M."/>
            <person name="Cabau C."/>
            <person name="Klopp C."/>
            <person name="Thompson A.W."/>
            <person name="Robinson-Rechavi M."/>
            <person name="Braasch I."/>
            <person name="Lecointre G."/>
            <person name="Bobe J."/>
            <person name="Postlethwait J.H."/>
            <person name="Berthelot C."/>
            <person name="Roest Crollius H."/>
            <person name="Guiguen Y."/>
        </authorList>
    </citation>
    <scope>NUCLEOTIDE SEQUENCE</scope>
    <source>
        <strain evidence="2">NC1722</strain>
    </source>
</reference>
<dbReference type="AlphaFoldDB" id="A0AAD7S9A1"/>
<organism evidence="2 3">
    <name type="scientific">Aldrovandia affinis</name>
    <dbReference type="NCBI Taxonomy" id="143900"/>
    <lineage>
        <taxon>Eukaryota</taxon>
        <taxon>Metazoa</taxon>
        <taxon>Chordata</taxon>
        <taxon>Craniata</taxon>
        <taxon>Vertebrata</taxon>
        <taxon>Euteleostomi</taxon>
        <taxon>Actinopterygii</taxon>
        <taxon>Neopterygii</taxon>
        <taxon>Teleostei</taxon>
        <taxon>Notacanthiformes</taxon>
        <taxon>Halosauridae</taxon>
        <taxon>Aldrovandia</taxon>
    </lineage>
</organism>
<gene>
    <name evidence="2" type="ORF">AAFF_G00428990</name>
</gene>
<dbReference type="Proteomes" id="UP001221898">
    <property type="component" value="Unassembled WGS sequence"/>
</dbReference>
<evidence type="ECO:0000256" key="1">
    <source>
        <dbReference type="SAM" id="MobiDB-lite"/>
    </source>
</evidence>
<sequence length="89" mass="10015">MLYLLKGKESVLRSNDKLTRGKRRASSAAVTPQTWRPGDTRSISESERGAGSNQPTLLFTTTRRQCGSSLRDDSSSSSRNTEHEMRDRR</sequence>
<keyword evidence="3" id="KW-1185">Reference proteome</keyword>
<comment type="caution">
    <text evidence="2">The sequence shown here is derived from an EMBL/GenBank/DDBJ whole genome shotgun (WGS) entry which is preliminary data.</text>
</comment>